<dbReference type="Proteomes" id="UP000039046">
    <property type="component" value="Unassembled WGS sequence"/>
</dbReference>
<evidence type="ECO:0000313" key="2">
    <source>
        <dbReference type="EMBL" id="CEJ94221.1"/>
    </source>
</evidence>
<name>A0A0A1TB26_9HYPO</name>
<proteinExistence type="predicted"/>
<protein>
    <submittedName>
        <fullName evidence="2">Uncharacterized protein</fullName>
    </submittedName>
</protein>
<dbReference type="OrthoDB" id="4771706at2759"/>
<keyword evidence="1" id="KW-0472">Membrane</keyword>
<evidence type="ECO:0000313" key="3">
    <source>
        <dbReference type="Proteomes" id="UP000039046"/>
    </source>
</evidence>
<feature type="transmembrane region" description="Helical" evidence="1">
    <location>
        <begin position="145"/>
        <end position="166"/>
    </location>
</feature>
<dbReference type="EMBL" id="CDHN01000006">
    <property type="protein sequence ID" value="CEJ94221.1"/>
    <property type="molecule type" value="Genomic_DNA"/>
</dbReference>
<gene>
    <name evidence="2" type="ORF">VHEMI09765</name>
</gene>
<dbReference type="HOGENOM" id="CLU_1594266_0_0_1"/>
<dbReference type="AlphaFoldDB" id="A0A0A1TB26"/>
<feature type="transmembrane region" description="Helical" evidence="1">
    <location>
        <begin position="113"/>
        <end position="133"/>
    </location>
</feature>
<sequence length="168" mass="18511">MAPPSASLTMAYTQERLHRLPYTASAPAVRQYLAATLVNEYGLDWKEANALASPWKYGRGADMHEFDQPTFRAILGAEVGAILWLHVRRVSNSQKQTLGVAGLFANLPSIESLIYLCFVYSAVCGGIAALMMWTHSNMQDDGRGLAKISTVLFMVSVASLISRRFLQL</sequence>
<reference evidence="2 3" key="1">
    <citation type="journal article" date="2015" name="Genome Announc.">
        <title>Draft Genome Sequence and Gene Annotation of the Entomopathogenic Fungus Verticillium hemipterigenum.</title>
        <authorList>
            <person name="Horn F."/>
            <person name="Habel A."/>
            <person name="Scharf D.H."/>
            <person name="Dworschak J."/>
            <person name="Brakhage A.A."/>
            <person name="Guthke R."/>
            <person name="Hertweck C."/>
            <person name="Linde J."/>
        </authorList>
    </citation>
    <scope>NUCLEOTIDE SEQUENCE [LARGE SCALE GENOMIC DNA]</scope>
</reference>
<evidence type="ECO:0000256" key="1">
    <source>
        <dbReference type="SAM" id="Phobius"/>
    </source>
</evidence>
<keyword evidence="3" id="KW-1185">Reference proteome</keyword>
<keyword evidence="1" id="KW-0812">Transmembrane</keyword>
<organism evidence="2 3">
    <name type="scientific">[Torrubiella] hemipterigena</name>
    <dbReference type="NCBI Taxonomy" id="1531966"/>
    <lineage>
        <taxon>Eukaryota</taxon>
        <taxon>Fungi</taxon>
        <taxon>Dikarya</taxon>
        <taxon>Ascomycota</taxon>
        <taxon>Pezizomycotina</taxon>
        <taxon>Sordariomycetes</taxon>
        <taxon>Hypocreomycetidae</taxon>
        <taxon>Hypocreales</taxon>
        <taxon>Clavicipitaceae</taxon>
        <taxon>Clavicipitaceae incertae sedis</taxon>
        <taxon>'Torrubiella' clade</taxon>
    </lineage>
</organism>
<keyword evidence="1" id="KW-1133">Transmembrane helix</keyword>
<accession>A0A0A1TB26</accession>